<dbReference type="InterPro" id="IPR057224">
    <property type="entry name" value="DUF7902"/>
</dbReference>
<evidence type="ECO:0000256" key="1">
    <source>
        <dbReference type="SAM" id="MobiDB-lite"/>
    </source>
</evidence>
<evidence type="ECO:0000259" key="3">
    <source>
        <dbReference type="Pfam" id="PF12458"/>
    </source>
</evidence>
<evidence type="ECO:0000259" key="2">
    <source>
        <dbReference type="Pfam" id="PF00004"/>
    </source>
</evidence>
<dbReference type="RefSeq" id="WP_138087726.1">
    <property type="nucleotide sequence ID" value="NZ_VAUV01000014.1"/>
</dbReference>
<dbReference type="GO" id="GO:0016887">
    <property type="term" value="F:ATP hydrolysis activity"/>
    <property type="evidence" value="ECO:0007669"/>
    <property type="project" value="InterPro"/>
</dbReference>
<evidence type="ECO:0000313" key="5">
    <source>
        <dbReference type="EMBL" id="TLD69311.1"/>
    </source>
</evidence>
<comment type="caution">
    <text evidence="5">The sequence shown here is derived from an EMBL/GenBank/DDBJ whole genome shotgun (WGS) entry which is preliminary data.</text>
</comment>
<dbReference type="Pfam" id="PF12458">
    <property type="entry name" value="DUF3686"/>
    <property type="match status" value="1"/>
</dbReference>
<sequence length="1694" mass="189626">MSETTTPQPHPQAPETKLEAGAYEVIRQRLEKHGAELQRRLDLLNEDRKKVFGGIETALLSTSRLTTDNNCVPQDMAAIGPKRFLFGYNVQLGLRSSMSVADVFAVYDYDVADHSFHANKSDPLGDKTFQEDFEYLYRYYKNSSFLKFLRIGAHLYMGMKVGREVTEVKVFKWQVNDESGEIKYLGNRFDHEFVFPTHQEFEWKRAHRDMYRHGVHPHISIEDRVFVETVGGDLTVKVDDNTASGTGIYSEPVDNKDQTLDDAEVHYSIIGNLILMKVLPYQEKVWRHLVFNQRTREVYRLDSIAESCILLPDDHGIIFPRGYVLQTGEVKLFETGLPPLRFERRIVAKNGEDTLFVFNDLATGSYLLLAYNLIAQGVATPIVCHGFSLFASGELLVFQGHEEPRKHHVVQVWRTPFVTEDVPETQADQSLLSKIGNADIVRCMAECRGILTLLGKDDSFSGLYVELVRVAGDIADSYFWIDRPESQNLKETLMEVKGAAEAALGEFEKVRRMRKSAADQTSALSDEVRKTLGVATGTEPDNINTFVTLLATLREQRGKIIALRDVRYTDLAALAKLDEGVVQATDKLSEKCVNFLLREEALTPYRQQIEEQQKAVPGLHKVADAEAVEKAMSQTSGELELLISIVSGLKIKDATETTRIVENISSLFAQLNQVRSVLRNRRNELAKAEGSAEFQAQLSLLSQSVLNYLEVCETPEKCEESLTRVLVQIEELEGRFADFEEFAIELVNKRDEVQGAFEAKRQALVDARNRRCQALAQSAERILTSVRNRLGAFTKPEEVHAWIASDVMVAKLRDLVTELTKLGDTVRADDLSTKLKTLQQDSLKQIRDKAELFVDGGDLIQFGRHQFSVNRQPLELTILLREDGLAYHLTGTRFFEPVVHPELAGLRSVWEQAVVSENAEVYRGEYLAWQMVKLISERGQQAVKEFLEAGDEARLTQVRDFMHQRYQEGYTKGVHDHDAALLVVPLLEMRRALGLRRHAPAARGLALTVWRAWPEGEEKQLFAARMQARGRMRVALGMSGESAETELRERVARALEGAGVTEVSPEAVAVCLVDELQGLSTAHPQLPLTRSNAAVDLCQNFRKMLLSHRAATAFDESLAALDGQAWEQFQQTREWINSVCPGHAIGVVMEAAALLAMQDKPPAALPLEAPSEFDLKGLTGTHARMEGGGMKLDYHEFTARLQRYEREVVPAFERFQALKHELSVKRRQELRLDEFKAAVLTSFVRNRLIDEVYLPIIGANLAKQIGAAGRDARTDRMGLLLLISPPGYGKTTLMEYVASRLGITLVKINGPALGHAVTSLDPTEAPNAGAREEVEKLNLALEMGDNVMIYVDDIQHTHAEFLQKFISLCDGSRKMEGVFNGKARTYDLRGRKVAVVMAGNPYTGVGGKFQVPDMLANRADTYNLGDILGGHEAAFKDSYIENCLTSNSALSRLAARSHKDAMTVLKIAQTGNRENAEYEASHSAEEVNDCVAVMEKLLAVREVILRVNQEYIRSAATEDAYRTEPPFKLQGSYRNMNKIAEKVLPLMTDKEVASLIADHYRGESQTLSKSAEANLLKWKELNGLLDETEKARWEEIRKTFKRNLLSGGAGENDPVSRITGHLGAFSAGLEKIEAAVVRAAEPATLADITVERLQKIIEGLRAVPVNVEITVQPVEKHEEGEHPVDVKPKVKQGR</sequence>
<feature type="domain" description="DUF7902" evidence="4">
    <location>
        <begin position="600"/>
        <end position="684"/>
    </location>
</feature>
<feature type="domain" description="ATPase AAA-type core" evidence="2">
    <location>
        <begin position="1280"/>
        <end position="1357"/>
    </location>
</feature>
<dbReference type="Gene3D" id="3.40.50.300">
    <property type="entry name" value="P-loop containing nucleotide triphosphate hydrolases"/>
    <property type="match status" value="1"/>
</dbReference>
<accession>A0A5R8KAI5</accession>
<name>A0A5R8KAI5_9BACT</name>
<dbReference type="InterPro" id="IPR020958">
    <property type="entry name" value="DUF3686"/>
</dbReference>
<proteinExistence type="predicted"/>
<feature type="region of interest" description="Disordered" evidence="1">
    <location>
        <begin position="1674"/>
        <end position="1694"/>
    </location>
</feature>
<dbReference type="SUPFAM" id="SSF52540">
    <property type="entry name" value="P-loop containing nucleoside triphosphate hydrolases"/>
    <property type="match status" value="1"/>
</dbReference>
<gene>
    <name evidence="5" type="ORF">FEM03_18235</name>
</gene>
<feature type="domain" description="DUF3686" evidence="3">
    <location>
        <begin position="36"/>
        <end position="479"/>
    </location>
</feature>
<dbReference type="Proteomes" id="UP000306196">
    <property type="component" value="Unassembled WGS sequence"/>
</dbReference>
<dbReference type="InterPro" id="IPR027417">
    <property type="entry name" value="P-loop_NTPase"/>
</dbReference>
<dbReference type="Pfam" id="PF25472">
    <property type="entry name" value="DUF7902"/>
    <property type="match status" value="1"/>
</dbReference>
<reference evidence="5 6" key="1">
    <citation type="submission" date="2019-05" db="EMBL/GenBank/DDBJ databases">
        <title>Verrucobacter flavum gen. nov., sp. nov. a new member of the family Verrucomicrobiaceae.</title>
        <authorList>
            <person name="Szuroczki S."/>
            <person name="Abbaszade G."/>
            <person name="Szabo A."/>
            <person name="Felfoldi T."/>
            <person name="Schumann P."/>
            <person name="Boka K."/>
            <person name="Keki Z."/>
            <person name="Toumi M."/>
            <person name="Toth E."/>
        </authorList>
    </citation>
    <scope>NUCLEOTIDE SEQUENCE [LARGE SCALE GENOMIC DNA]</scope>
    <source>
        <strain evidence="5 6">MG-N-17</strain>
    </source>
</reference>
<dbReference type="EMBL" id="VAUV01000014">
    <property type="protein sequence ID" value="TLD69311.1"/>
    <property type="molecule type" value="Genomic_DNA"/>
</dbReference>
<dbReference type="OrthoDB" id="9814769at2"/>
<feature type="compositionally biased region" description="Basic and acidic residues" evidence="1">
    <location>
        <begin position="1674"/>
        <end position="1688"/>
    </location>
</feature>
<keyword evidence="6" id="KW-1185">Reference proteome</keyword>
<evidence type="ECO:0000313" key="6">
    <source>
        <dbReference type="Proteomes" id="UP000306196"/>
    </source>
</evidence>
<dbReference type="InterPro" id="IPR003959">
    <property type="entry name" value="ATPase_AAA_core"/>
</dbReference>
<organism evidence="5 6">
    <name type="scientific">Phragmitibacter flavus</name>
    <dbReference type="NCBI Taxonomy" id="2576071"/>
    <lineage>
        <taxon>Bacteria</taxon>
        <taxon>Pseudomonadati</taxon>
        <taxon>Verrucomicrobiota</taxon>
        <taxon>Verrucomicrobiia</taxon>
        <taxon>Verrucomicrobiales</taxon>
        <taxon>Verrucomicrobiaceae</taxon>
        <taxon>Phragmitibacter</taxon>
    </lineage>
</organism>
<dbReference type="Pfam" id="PF00004">
    <property type="entry name" value="AAA"/>
    <property type="match status" value="1"/>
</dbReference>
<protein>
    <submittedName>
        <fullName evidence="5">AAA family ATPase</fullName>
    </submittedName>
</protein>
<evidence type="ECO:0000259" key="4">
    <source>
        <dbReference type="Pfam" id="PF25472"/>
    </source>
</evidence>
<dbReference type="GO" id="GO:0005524">
    <property type="term" value="F:ATP binding"/>
    <property type="evidence" value="ECO:0007669"/>
    <property type="project" value="InterPro"/>
</dbReference>